<dbReference type="InterPro" id="IPR006171">
    <property type="entry name" value="TOPRIM_dom"/>
</dbReference>
<dbReference type="SUPFAM" id="SSF55874">
    <property type="entry name" value="ATPase domain of HSP90 chaperone/DNA topoisomerase II/histidine kinase"/>
    <property type="match status" value="1"/>
</dbReference>
<dbReference type="GO" id="GO:0034335">
    <property type="term" value="F:DNA negative supercoiling activity"/>
    <property type="evidence" value="ECO:0007669"/>
    <property type="project" value="UniProtKB-ARBA"/>
</dbReference>
<dbReference type="InterPro" id="IPR014721">
    <property type="entry name" value="Ribsml_uS5_D2-typ_fold_subgr"/>
</dbReference>
<evidence type="ECO:0000256" key="1">
    <source>
        <dbReference type="ARBA" id="ARBA00000185"/>
    </source>
</evidence>
<dbReference type="PANTHER" id="PTHR45866">
    <property type="entry name" value="DNA GYRASE/TOPOISOMERASE SUBUNIT B"/>
    <property type="match status" value="1"/>
</dbReference>
<dbReference type="PROSITE" id="PS00177">
    <property type="entry name" value="TOPOISOMERASE_II"/>
    <property type="match status" value="1"/>
</dbReference>
<dbReference type="Gene3D" id="3.30.565.10">
    <property type="entry name" value="Histidine kinase-like ATPase, C-terminal domain"/>
    <property type="match status" value="1"/>
</dbReference>
<dbReference type="GO" id="GO:0006265">
    <property type="term" value="P:DNA topological change"/>
    <property type="evidence" value="ECO:0007669"/>
    <property type="project" value="InterPro"/>
</dbReference>
<feature type="domain" description="Toprim" evidence="12">
    <location>
        <begin position="480"/>
        <end position="594"/>
    </location>
</feature>
<evidence type="ECO:0000256" key="8">
    <source>
        <dbReference type="ARBA" id="ARBA00022842"/>
    </source>
</evidence>
<dbReference type="SUPFAM" id="SSF56719">
    <property type="entry name" value="Type II DNA topoisomerase"/>
    <property type="match status" value="1"/>
</dbReference>
<dbReference type="SUPFAM" id="SSF54211">
    <property type="entry name" value="Ribosomal protein S5 domain 2-like"/>
    <property type="match status" value="1"/>
</dbReference>
<dbReference type="Pfam" id="PF02518">
    <property type="entry name" value="HATPase_c"/>
    <property type="match status" value="1"/>
</dbReference>
<proteinExistence type="inferred from homology"/>
<dbReference type="GO" id="GO:0003677">
    <property type="term" value="F:DNA binding"/>
    <property type="evidence" value="ECO:0007669"/>
    <property type="project" value="UniProtKB-KW"/>
</dbReference>
<dbReference type="PRINTS" id="PR00418">
    <property type="entry name" value="TPI2FAMILY"/>
</dbReference>
<evidence type="ECO:0000256" key="10">
    <source>
        <dbReference type="ARBA" id="ARBA00023125"/>
    </source>
</evidence>
<dbReference type="InterPro" id="IPR000565">
    <property type="entry name" value="Topo_IIA_B"/>
</dbReference>
<reference evidence="13 14" key="1">
    <citation type="submission" date="2019-06" db="EMBL/GenBank/DDBJ databases">
        <title>Whole genome shotgun sequence of Streptomyces spinoverrucosus NBRC 14228.</title>
        <authorList>
            <person name="Hosoyama A."/>
            <person name="Uohara A."/>
            <person name="Ohji S."/>
            <person name="Ichikawa N."/>
        </authorList>
    </citation>
    <scope>NUCLEOTIDE SEQUENCE [LARGE SCALE GENOMIC DNA]</scope>
    <source>
        <strain evidence="13 14">NBRC 14228</strain>
    </source>
</reference>
<dbReference type="Pfam" id="PF01751">
    <property type="entry name" value="Toprim"/>
    <property type="match status" value="1"/>
</dbReference>
<keyword evidence="9" id="KW-0799">Topoisomerase</keyword>
<comment type="similarity">
    <text evidence="3">Belongs to the type II topoisomerase GyrB family.</text>
</comment>
<evidence type="ECO:0000256" key="2">
    <source>
        <dbReference type="ARBA" id="ARBA00001946"/>
    </source>
</evidence>
<evidence type="ECO:0000256" key="5">
    <source>
        <dbReference type="ARBA" id="ARBA00022723"/>
    </source>
</evidence>
<dbReference type="EMBL" id="BJND01000051">
    <property type="protein sequence ID" value="GEC08342.1"/>
    <property type="molecule type" value="Genomic_DNA"/>
</dbReference>
<dbReference type="InterPro" id="IPR013506">
    <property type="entry name" value="Topo_IIA_bsu_dom2"/>
</dbReference>
<evidence type="ECO:0000259" key="12">
    <source>
        <dbReference type="PROSITE" id="PS50880"/>
    </source>
</evidence>
<dbReference type="InterPro" id="IPR020568">
    <property type="entry name" value="Ribosomal_Su5_D2-typ_SF"/>
</dbReference>
<dbReference type="Gene3D" id="3.40.50.670">
    <property type="match status" value="1"/>
</dbReference>
<keyword evidence="8" id="KW-0460">Magnesium</keyword>
<dbReference type="SMART" id="SM00433">
    <property type="entry name" value="TOP2c"/>
    <property type="match status" value="1"/>
</dbReference>
<comment type="caution">
    <text evidence="13">The sequence shown here is derived from an EMBL/GenBank/DDBJ whole genome shotgun (WGS) entry which is preliminary data.</text>
</comment>
<evidence type="ECO:0000256" key="4">
    <source>
        <dbReference type="ARBA" id="ARBA00012895"/>
    </source>
</evidence>
<dbReference type="EC" id="5.6.2.2" evidence="4"/>
<dbReference type="InterPro" id="IPR036890">
    <property type="entry name" value="HATPase_C_sf"/>
</dbReference>
<dbReference type="InterPro" id="IPR018522">
    <property type="entry name" value="TopoIIA_CS"/>
</dbReference>
<dbReference type="Gene3D" id="3.30.230.10">
    <property type="match status" value="1"/>
</dbReference>
<dbReference type="Proteomes" id="UP000317881">
    <property type="component" value="Unassembled WGS sequence"/>
</dbReference>
<dbReference type="GO" id="GO:0005524">
    <property type="term" value="F:ATP binding"/>
    <property type="evidence" value="ECO:0007669"/>
    <property type="project" value="UniProtKB-KW"/>
</dbReference>
<dbReference type="RefSeq" id="WP_141313043.1">
    <property type="nucleotide sequence ID" value="NZ_BJND01000051.1"/>
</dbReference>
<dbReference type="SMART" id="SM00387">
    <property type="entry name" value="HATPase_c"/>
    <property type="match status" value="1"/>
</dbReference>
<dbReference type="InterPro" id="IPR002288">
    <property type="entry name" value="DNA_gyrase_B_C"/>
</dbReference>
<comment type="catalytic activity">
    <reaction evidence="1">
        <text>ATP-dependent breakage, passage and rejoining of double-stranded DNA.</text>
        <dbReference type="EC" id="5.6.2.2"/>
    </reaction>
</comment>
<evidence type="ECO:0000256" key="3">
    <source>
        <dbReference type="ARBA" id="ARBA00010708"/>
    </source>
</evidence>
<comment type="cofactor">
    <cofactor evidence="2">
        <name>Mg(2+)</name>
        <dbReference type="ChEBI" id="CHEBI:18420"/>
    </cofactor>
</comment>
<dbReference type="AlphaFoldDB" id="A0A4Y3VMV0"/>
<dbReference type="GO" id="GO:0046872">
    <property type="term" value="F:metal ion binding"/>
    <property type="evidence" value="ECO:0007669"/>
    <property type="project" value="UniProtKB-KW"/>
</dbReference>
<keyword evidence="5" id="KW-0479">Metal-binding</keyword>
<evidence type="ECO:0000313" key="14">
    <source>
        <dbReference type="Proteomes" id="UP000317881"/>
    </source>
</evidence>
<name>A0A4Y3VMV0_9ACTN</name>
<dbReference type="NCBIfam" id="NF004189">
    <property type="entry name" value="PRK05644.1"/>
    <property type="match status" value="1"/>
</dbReference>
<dbReference type="PROSITE" id="PS50880">
    <property type="entry name" value="TOPRIM"/>
    <property type="match status" value="1"/>
</dbReference>
<evidence type="ECO:0000256" key="9">
    <source>
        <dbReference type="ARBA" id="ARBA00023029"/>
    </source>
</evidence>
<dbReference type="PRINTS" id="PR01159">
    <property type="entry name" value="DNAGYRASEB"/>
</dbReference>
<keyword evidence="11 13" id="KW-0413">Isomerase</keyword>
<dbReference type="PANTHER" id="PTHR45866:SF1">
    <property type="entry name" value="DNA GYRASE SUBUNIT B, MITOCHONDRIAL"/>
    <property type="match status" value="1"/>
</dbReference>
<dbReference type="InterPro" id="IPR001241">
    <property type="entry name" value="Topo_IIA"/>
</dbReference>
<dbReference type="Pfam" id="PF00986">
    <property type="entry name" value="DNA_gyraseB_C"/>
    <property type="match status" value="1"/>
</dbReference>
<evidence type="ECO:0000256" key="6">
    <source>
        <dbReference type="ARBA" id="ARBA00022741"/>
    </source>
</evidence>
<evidence type="ECO:0000256" key="7">
    <source>
        <dbReference type="ARBA" id="ARBA00022840"/>
    </source>
</evidence>
<organism evidence="13 14">
    <name type="scientific">Streptomyces spinoverrucosus</name>
    <dbReference type="NCBI Taxonomy" id="284043"/>
    <lineage>
        <taxon>Bacteria</taxon>
        <taxon>Bacillati</taxon>
        <taxon>Actinomycetota</taxon>
        <taxon>Actinomycetes</taxon>
        <taxon>Kitasatosporales</taxon>
        <taxon>Streptomycetaceae</taxon>
        <taxon>Streptomyces</taxon>
    </lineage>
</organism>
<dbReference type="FunFam" id="3.30.565.10:FF:000088">
    <property type="entry name" value="DNA topoisomerase (ATP-hydrolyzing)"/>
    <property type="match status" value="1"/>
</dbReference>
<sequence length="707" mass="77105">MTAETSVPSTALLAGADRDGSNYTARHLLVLEGLEAVRKRPGMYIGSTDSRGLMHCLWEIIDNSVDEALGGYCDHIEVILHDDGSVEVRDNGRGIPVDVEPKTGLSGVEVVMTKLHAGGKFGGGSYAASGGLHGVGASVVNALSARLDVEVDRSGHTHAISFRRGAPGAFAALGPDAKFEAKGGLRKAKKIPKTRTGTRVRYWADRQIFLKDAKLSLENLHQRARQTAFLVPGLTIVVRDEYGLGEGGSKGEESFRFDGGISEFCEFLATDKPVCDVLRLSGQGTFKETVPVLDEHGQMTPTQVTRELDVDVALRWGTGYDTTLKSFVNIIATPKGGTHVAGFEQAVTSTVNEVLRAKKLLRVAEDDIVKDDALEGLTAVVTVRLAEPQFEGQTKEVLGTSAARRIVNTVVAKELKAFLTSTKRDAAQQARVVLEKAVAAARTRIAARQHKDAQRRKTALESSSLPAKLADCRSDDVDRSELFIVEGDSALGTAKLARNSEFQALLPIRGKILNVQKSSVTDMLKNAECGAIIQVIGAGSGRTFDLDAARYGKIIMMTDADVDGSHIRCLLLTLFQRYMRPMVEAGRVFAAVPPLHRIEIIQPKKGQDKYVYTYSDRELRDKLLEFQSKGIRYKDSIQRYKGLGEMDADQLAETTMDPRHRTLRRINLADLEAAEQVFDLLMGNDVAPRKEFISNSAATLDRSRIDA</sequence>
<evidence type="ECO:0000256" key="11">
    <source>
        <dbReference type="ARBA" id="ARBA00023235"/>
    </source>
</evidence>
<dbReference type="FunFam" id="3.40.50.670:FF:000002">
    <property type="entry name" value="DNA gyrase subunit B"/>
    <property type="match status" value="1"/>
</dbReference>
<dbReference type="Pfam" id="PF00204">
    <property type="entry name" value="DNA_gyraseB"/>
    <property type="match status" value="1"/>
</dbReference>
<dbReference type="InterPro" id="IPR013759">
    <property type="entry name" value="Topo_IIA_B_C"/>
</dbReference>
<keyword evidence="6" id="KW-0547">Nucleotide-binding</keyword>
<dbReference type="CDD" id="cd00822">
    <property type="entry name" value="TopoII_Trans_DNA_gyrase"/>
    <property type="match status" value="1"/>
</dbReference>
<keyword evidence="14" id="KW-1185">Reference proteome</keyword>
<dbReference type="InterPro" id="IPR013760">
    <property type="entry name" value="Topo_IIA-like_dom_sf"/>
</dbReference>
<dbReference type="InterPro" id="IPR003594">
    <property type="entry name" value="HATPase_dom"/>
</dbReference>
<keyword evidence="10" id="KW-0238">DNA-binding</keyword>
<gene>
    <name evidence="13" type="ORF">SSP24_59970</name>
</gene>
<accession>A0A4Y3VMV0</accession>
<evidence type="ECO:0000313" key="13">
    <source>
        <dbReference type="EMBL" id="GEC08342.1"/>
    </source>
</evidence>
<keyword evidence="7" id="KW-0067">ATP-binding</keyword>
<dbReference type="CDD" id="cd16928">
    <property type="entry name" value="HATPase_GyrB-like"/>
    <property type="match status" value="1"/>
</dbReference>
<protein>
    <recommendedName>
        <fullName evidence="4">DNA topoisomerase (ATP-hydrolyzing)</fullName>
        <ecNumber evidence="4">5.6.2.2</ecNumber>
    </recommendedName>
</protein>
<dbReference type="OrthoDB" id="9802808at2"/>